<keyword evidence="3" id="KW-1185">Reference proteome</keyword>
<evidence type="ECO:0000313" key="3">
    <source>
        <dbReference type="Proteomes" id="UP000632774"/>
    </source>
</evidence>
<accession>A0ABR9XM59</accession>
<proteinExistence type="predicted"/>
<dbReference type="Proteomes" id="UP000632774">
    <property type="component" value="Unassembled WGS sequence"/>
</dbReference>
<feature type="region of interest" description="Disordered" evidence="1">
    <location>
        <begin position="234"/>
        <end position="265"/>
    </location>
</feature>
<feature type="compositionally biased region" description="Basic and acidic residues" evidence="1">
    <location>
        <begin position="245"/>
        <end position="254"/>
    </location>
</feature>
<feature type="compositionally biased region" description="Basic residues" evidence="1">
    <location>
        <begin position="255"/>
        <end position="265"/>
    </location>
</feature>
<dbReference type="RefSeq" id="WP_194107569.1">
    <property type="nucleotide sequence ID" value="NZ_JADFFM010000002.1"/>
</dbReference>
<gene>
    <name evidence="2" type="ORF">IRJ18_17390</name>
</gene>
<sequence length="265" mass="30813">MEQEIGKMNPNILIGNTPFVLDRYERTLRKYGSGDANISFNDLKIENGFYSCPFNEAQNANGITHVTDDQVQHETFQLTIPQAILEHKEISPQELLNYNTASLEHNWGYYLADEFLGRRLAGELPHINIEGSDFTIDWRLKELRETEAPFNCLRFNNMELSENGERYLFFYHRQAHCLFRPGTDSDRLPDHVILIAIPNELKLDPVGVARQYGLKDFELLREFPIQKELRSESIPLAGPGKLKKQLSEKNEDRKQQKKKRNGRHL</sequence>
<organism evidence="2 3">
    <name type="scientific">Mucilaginibacter boryungensis</name>
    <dbReference type="NCBI Taxonomy" id="768480"/>
    <lineage>
        <taxon>Bacteria</taxon>
        <taxon>Pseudomonadati</taxon>
        <taxon>Bacteroidota</taxon>
        <taxon>Sphingobacteriia</taxon>
        <taxon>Sphingobacteriales</taxon>
        <taxon>Sphingobacteriaceae</taxon>
        <taxon>Mucilaginibacter</taxon>
    </lineage>
</organism>
<name>A0ABR9XM59_9SPHI</name>
<dbReference type="EMBL" id="JADFFM010000002">
    <property type="protein sequence ID" value="MBE9668149.1"/>
    <property type="molecule type" value="Genomic_DNA"/>
</dbReference>
<comment type="caution">
    <text evidence="2">The sequence shown here is derived from an EMBL/GenBank/DDBJ whole genome shotgun (WGS) entry which is preliminary data.</text>
</comment>
<evidence type="ECO:0000256" key="1">
    <source>
        <dbReference type="SAM" id="MobiDB-lite"/>
    </source>
</evidence>
<protein>
    <submittedName>
        <fullName evidence="2">Uncharacterized protein</fullName>
    </submittedName>
</protein>
<reference evidence="2 3" key="1">
    <citation type="submission" date="2020-10" db="EMBL/GenBank/DDBJ databases">
        <title>Mucilaginibacter mali sp. nov., isolated from rhizosphere soil of apple orchard.</title>
        <authorList>
            <person name="Lee J.-S."/>
            <person name="Kim H.S."/>
            <person name="Kim J.-S."/>
        </authorList>
    </citation>
    <scope>NUCLEOTIDE SEQUENCE [LARGE SCALE GENOMIC DNA]</scope>
    <source>
        <strain evidence="2 3">KCTC 23157</strain>
    </source>
</reference>
<evidence type="ECO:0000313" key="2">
    <source>
        <dbReference type="EMBL" id="MBE9668149.1"/>
    </source>
</evidence>